<evidence type="ECO:0000256" key="1">
    <source>
        <dbReference type="SAM" id="MobiDB-lite"/>
    </source>
</evidence>
<feature type="compositionally biased region" description="Basic and acidic residues" evidence="1">
    <location>
        <begin position="68"/>
        <end position="90"/>
    </location>
</feature>
<sequence length="130" mass="15049">MPREADGKLTTSPGICHALFRFFVKHFSFYASKTVTSGSRRSESSKRVCREEADYEVAIEHVLIRDMQEEEEKMTRKMRSEEARGGEKSVMRKKPSMAKKGIMTEQLRLESSIDEKSGSFIKKRKEVFFS</sequence>
<evidence type="ECO:0000313" key="2">
    <source>
        <dbReference type="EMBL" id="KAK8955342.1"/>
    </source>
</evidence>
<dbReference type="EMBL" id="JBBWWR010000013">
    <property type="protein sequence ID" value="KAK8955342.1"/>
    <property type="molecule type" value="Genomic_DNA"/>
</dbReference>
<gene>
    <name evidence="2" type="ORF">KSP40_PGU009243</name>
</gene>
<reference evidence="2 3" key="1">
    <citation type="journal article" date="2022" name="Nat. Plants">
        <title>Genomes of leafy and leafless Platanthera orchids illuminate the evolution of mycoheterotrophy.</title>
        <authorList>
            <person name="Li M.H."/>
            <person name="Liu K.W."/>
            <person name="Li Z."/>
            <person name="Lu H.C."/>
            <person name="Ye Q.L."/>
            <person name="Zhang D."/>
            <person name="Wang J.Y."/>
            <person name="Li Y.F."/>
            <person name="Zhong Z.M."/>
            <person name="Liu X."/>
            <person name="Yu X."/>
            <person name="Liu D.K."/>
            <person name="Tu X.D."/>
            <person name="Liu B."/>
            <person name="Hao Y."/>
            <person name="Liao X.Y."/>
            <person name="Jiang Y.T."/>
            <person name="Sun W.H."/>
            <person name="Chen J."/>
            <person name="Chen Y.Q."/>
            <person name="Ai Y."/>
            <person name="Zhai J.W."/>
            <person name="Wu S.S."/>
            <person name="Zhou Z."/>
            <person name="Hsiao Y.Y."/>
            <person name="Wu W.L."/>
            <person name="Chen Y.Y."/>
            <person name="Lin Y.F."/>
            <person name="Hsu J.L."/>
            <person name="Li C.Y."/>
            <person name="Wang Z.W."/>
            <person name="Zhao X."/>
            <person name="Zhong W.Y."/>
            <person name="Ma X.K."/>
            <person name="Ma L."/>
            <person name="Huang J."/>
            <person name="Chen G.Z."/>
            <person name="Huang M.Z."/>
            <person name="Huang L."/>
            <person name="Peng D.H."/>
            <person name="Luo Y.B."/>
            <person name="Zou S.Q."/>
            <person name="Chen S.P."/>
            <person name="Lan S."/>
            <person name="Tsai W.C."/>
            <person name="Van de Peer Y."/>
            <person name="Liu Z.J."/>
        </authorList>
    </citation>
    <scope>NUCLEOTIDE SEQUENCE [LARGE SCALE GENOMIC DNA]</scope>
    <source>
        <strain evidence="2">Lor288</strain>
    </source>
</reference>
<accession>A0ABR2LZ24</accession>
<protein>
    <submittedName>
        <fullName evidence="2">Uncharacterized protein</fullName>
    </submittedName>
</protein>
<organism evidence="2 3">
    <name type="scientific">Platanthera guangdongensis</name>
    <dbReference type="NCBI Taxonomy" id="2320717"/>
    <lineage>
        <taxon>Eukaryota</taxon>
        <taxon>Viridiplantae</taxon>
        <taxon>Streptophyta</taxon>
        <taxon>Embryophyta</taxon>
        <taxon>Tracheophyta</taxon>
        <taxon>Spermatophyta</taxon>
        <taxon>Magnoliopsida</taxon>
        <taxon>Liliopsida</taxon>
        <taxon>Asparagales</taxon>
        <taxon>Orchidaceae</taxon>
        <taxon>Orchidoideae</taxon>
        <taxon>Orchideae</taxon>
        <taxon>Orchidinae</taxon>
        <taxon>Platanthera</taxon>
    </lineage>
</organism>
<feature type="region of interest" description="Disordered" evidence="1">
    <location>
        <begin position="68"/>
        <end position="105"/>
    </location>
</feature>
<comment type="caution">
    <text evidence="2">The sequence shown here is derived from an EMBL/GenBank/DDBJ whole genome shotgun (WGS) entry which is preliminary data.</text>
</comment>
<proteinExistence type="predicted"/>
<evidence type="ECO:0000313" key="3">
    <source>
        <dbReference type="Proteomes" id="UP001412067"/>
    </source>
</evidence>
<keyword evidence="3" id="KW-1185">Reference proteome</keyword>
<dbReference type="Proteomes" id="UP001412067">
    <property type="component" value="Unassembled WGS sequence"/>
</dbReference>
<name>A0ABR2LZ24_9ASPA</name>